<dbReference type="EMBL" id="JBCAUS010000007">
    <property type="protein sequence ID" value="MEL4306293.1"/>
    <property type="molecule type" value="Genomic_DNA"/>
</dbReference>
<evidence type="ECO:0000313" key="3">
    <source>
        <dbReference type="Proteomes" id="UP001396646"/>
    </source>
</evidence>
<dbReference type="Gene3D" id="3.40.50.150">
    <property type="entry name" value="Vaccinia Virus protein VP39"/>
    <property type="match status" value="1"/>
</dbReference>
<keyword evidence="2" id="KW-0489">Methyltransferase</keyword>
<dbReference type="RefSeq" id="WP_342127896.1">
    <property type="nucleotide sequence ID" value="NZ_JBCAUS010000007.1"/>
</dbReference>
<dbReference type="Pfam" id="PF05050">
    <property type="entry name" value="Methyltransf_21"/>
    <property type="match status" value="1"/>
</dbReference>
<dbReference type="InterPro" id="IPR029063">
    <property type="entry name" value="SAM-dependent_MTases_sf"/>
</dbReference>
<comment type="caution">
    <text evidence="2">The sequence shown here is derived from an EMBL/GenBank/DDBJ whole genome shotgun (WGS) entry which is preliminary data.</text>
</comment>
<organism evidence="2 3">
    <name type="scientific">Methanococcoides cohabitans</name>
    <dbReference type="NCBI Taxonomy" id="3136559"/>
    <lineage>
        <taxon>Archaea</taxon>
        <taxon>Methanobacteriati</taxon>
        <taxon>Methanobacteriota</taxon>
        <taxon>Stenosarchaea group</taxon>
        <taxon>Methanomicrobia</taxon>
        <taxon>Methanosarcinales</taxon>
        <taxon>Methanosarcinaceae</taxon>
        <taxon>Methanococcoides</taxon>
    </lineage>
</organism>
<dbReference type="InterPro" id="IPR026913">
    <property type="entry name" value="METTL24"/>
</dbReference>
<dbReference type="GO" id="GO:0008168">
    <property type="term" value="F:methyltransferase activity"/>
    <property type="evidence" value="ECO:0007669"/>
    <property type="project" value="UniProtKB-KW"/>
</dbReference>
<dbReference type="PANTHER" id="PTHR32026:SF10">
    <property type="entry name" value="METHYLTRANSFERASE-LIKE PROTEIN 24-RELATED"/>
    <property type="match status" value="1"/>
</dbReference>
<evidence type="ECO:0000313" key="2">
    <source>
        <dbReference type="EMBL" id="MEL4306293.1"/>
    </source>
</evidence>
<sequence length="231" mass="26814">MSQLLKNIFLKFYELIKFRIYKNNLANCQIEYLGSDYGGWAFCPVNIDENSIVYSFGIGEDISWDEALIKQKNVIVNGFDPTPRAIEFAKNKNIDKFVIHPKGIASSNGYMDFFPPKNPDHVSHSLVAKNNSSDEAIKVKVETIDTIMEELGHKKIDILKMDIEGSEYEVIADMLNKRIYPEQLLIEFHHRFEPFTIDETIETINKLIENSYKINYISKNNQDFSFIRKLD</sequence>
<dbReference type="InterPro" id="IPR006342">
    <property type="entry name" value="FkbM_mtfrase"/>
</dbReference>
<reference evidence="2 3" key="1">
    <citation type="submission" date="2024-04" db="EMBL/GenBank/DDBJ databases">
        <title>Methanococcoides sp. LMO-2.</title>
        <authorList>
            <person name="Liang L."/>
        </authorList>
    </citation>
    <scope>NUCLEOTIDE SEQUENCE [LARGE SCALE GENOMIC DNA]</scope>
    <source>
        <strain evidence="2 3">LMO-2</strain>
    </source>
</reference>
<proteinExistence type="predicted"/>
<evidence type="ECO:0000259" key="1">
    <source>
        <dbReference type="Pfam" id="PF05050"/>
    </source>
</evidence>
<keyword evidence="2" id="KW-0808">Transferase</keyword>
<dbReference type="SUPFAM" id="SSF53335">
    <property type="entry name" value="S-adenosyl-L-methionine-dependent methyltransferases"/>
    <property type="match status" value="1"/>
</dbReference>
<dbReference type="NCBIfam" id="TIGR01444">
    <property type="entry name" value="fkbM_fam"/>
    <property type="match status" value="1"/>
</dbReference>
<dbReference type="PANTHER" id="PTHR32026">
    <property type="entry name" value="METHYLTRANSFERASE-LIKE PROTEIN 24"/>
    <property type="match status" value="1"/>
</dbReference>
<accession>A0ABU9KZA1</accession>
<feature type="domain" description="Methyltransferase FkbM" evidence="1">
    <location>
        <begin position="86"/>
        <end position="206"/>
    </location>
</feature>
<protein>
    <submittedName>
        <fullName evidence="2">FkbM family methyltransferase</fullName>
    </submittedName>
</protein>
<name>A0ABU9KZA1_9EURY</name>
<dbReference type="Proteomes" id="UP001396646">
    <property type="component" value="Unassembled WGS sequence"/>
</dbReference>
<keyword evidence="3" id="KW-1185">Reference proteome</keyword>
<gene>
    <name evidence="2" type="ORF">WOA13_10730</name>
</gene>
<dbReference type="GO" id="GO:0032259">
    <property type="term" value="P:methylation"/>
    <property type="evidence" value="ECO:0007669"/>
    <property type="project" value="UniProtKB-KW"/>
</dbReference>